<dbReference type="EMBL" id="AOIU01000018">
    <property type="protein sequence ID" value="ELZ26986.1"/>
    <property type="molecule type" value="Genomic_DNA"/>
</dbReference>
<reference evidence="1 2" key="1">
    <citation type="journal article" date="2014" name="PLoS Genet.">
        <title>Phylogenetically driven sequencing of extremely halophilic archaea reveals strategies for static and dynamic osmo-response.</title>
        <authorList>
            <person name="Becker E.A."/>
            <person name="Seitzer P.M."/>
            <person name="Tritt A."/>
            <person name="Larsen D."/>
            <person name="Krusor M."/>
            <person name="Yao A.I."/>
            <person name="Wu D."/>
            <person name="Madern D."/>
            <person name="Eisen J.A."/>
            <person name="Darling A.E."/>
            <person name="Facciotti M.T."/>
        </authorList>
    </citation>
    <scope>NUCLEOTIDE SEQUENCE [LARGE SCALE GENOMIC DNA]</scope>
    <source>
        <strain evidence="1 2">2-9-1</strain>
    </source>
</reference>
<sequence>MTDSIFVEFVFATEDLEGAYVDLIDSLSGLDNYRSSRRDDRHEYYGRVIRDAEPASFSCALIGYEANADWYTLPSEPAIEMEIGTGSFSIGDKTENRVDLLIEMIESISGVLDEYIYAFGLDTEHVGSIGKGWGPDKPVTDESLGENRINEVSWLMLFGSELVAEYGREWLLRAPAWKRQELDDGAILLVASPDPTDYEQFSEDRDILRTYFDRRGNDSE</sequence>
<dbReference type="eggNOG" id="arCOG13290">
    <property type="taxonomic scope" value="Archaea"/>
</dbReference>
<dbReference type="Proteomes" id="UP000011626">
    <property type="component" value="Unassembled WGS sequence"/>
</dbReference>
<organism evidence="1 2">
    <name type="scientific">Halosimplex carlsbadense 2-9-1</name>
    <dbReference type="NCBI Taxonomy" id="797114"/>
    <lineage>
        <taxon>Archaea</taxon>
        <taxon>Methanobacteriati</taxon>
        <taxon>Methanobacteriota</taxon>
        <taxon>Stenosarchaea group</taxon>
        <taxon>Halobacteria</taxon>
        <taxon>Halobacteriales</taxon>
        <taxon>Haloarculaceae</taxon>
        <taxon>Halosimplex</taxon>
    </lineage>
</organism>
<comment type="caution">
    <text evidence="1">The sequence shown here is derived from an EMBL/GenBank/DDBJ whole genome shotgun (WGS) entry which is preliminary data.</text>
</comment>
<gene>
    <name evidence="1" type="ORF">C475_08626</name>
</gene>
<name>M0CUS6_9EURY</name>
<proteinExistence type="predicted"/>
<keyword evidence="2" id="KW-1185">Reference proteome</keyword>
<accession>M0CUS6</accession>
<evidence type="ECO:0000313" key="2">
    <source>
        <dbReference type="Proteomes" id="UP000011626"/>
    </source>
</evidence>
<evidence type="ECO:0000313" key="1">
    <source>
        <dbReference type="EMBL" id="ELZ26986.1"/>
    </source>
</evidence>
<protein>
    <submittedName>
        <fullName evidence="1">Uncharacterized protein</fullName>
    </submittedName>
</protein>
<dbReference type="AlphaFoldDB" id="M0CUS6"/>